<evidence type="ECO:0000313" key="3">
    <source>
        <dbReference type="Proteomes" id="UP000009097"/>
    </source>
</evidence>
<dbReference type="RefSeq" id="XP_018237783.1">
    <property type="nucleotide sequence ID" value="XM_018381322.1"/>
</dbReference>
<sequence>MSNNHDNGKQPSKRESRRDKWAMNLVKSDRLEIKGPSEEQLVEANSSSKNASLTVMGQPLYVSVSPGSGSSKDAPIVAMGQRLPTTHVTVTIRSPHGDVRLPWFVVGRHPMFAAMFEGGILQWPGASPHQARIITHYLRAPGPNYKMVSCEPLPHEERLEREFTDALAINAQATSFNLLELAGLALAHMEAYGDMISLTRIMINFMAQGEWYQRNRCYVQDYVTRRFTSTYPTAMHHDRGGFGHQTGDPLIDGLLGAINRLRFPDLAFPSYPHHYY</sequence>
<dbReference type="VEuPathDB" id="FungiDB:FOXG_03549"/>
<protein>
    <submittedName>
        <fullName evidence="2">Uncharacterized protein</fullName>
    </submittedName>
</protein>
<organism evidence="2 3">
    <name type="scientific">Fusarium oxysporum f. sp. lycopersici (strain 4287 / CBS 123668 / FGSC 9935 / NRRL 34936)</name>
    <name type="common">Fusarium vascular wilt of tomato</name>
    <dbReference type="NCBI Taxonomy" id="426428"/>
    <lineage>
        <taxon>Eukaryota</taxon>
        <taxon>Fungi</taxon>
        <taxon>Dikarya</taxon>
        <taxon>Ascomycota</taxon>
        <taxon>Pezizomycotina</taxon>
        <taxon>Sordariomycetes</taxon>
        <taxon>Hypocreomycetidae</taxon>
        <taxon>Hypocreales</taxon>
        <taxon>Nectriaceae</taxon>
        <taxon>Fusarium</taxon>
        <taxon>Fusarium oxysporum species complex</taxon>
    </lineage>
</organism>
<feature type="compositionally biased region" description="Basic and acidic residues" evidence="1">
    <location>
        <begin position="1"/>
        <end position="37"/>
    </location>
</feature>
<accession>A0A0J9ULJ3</accession>
<dbReference type="OrthoDB" id="5019751at2759"/>
<feature type="region of interest" description="Disordered" evidence="1">
    <location>
        <begin position="1"/>
        <end position="49"/>
    </location>
</feature>
<evidence type="ECO:0000313" key="2">
    <source>
        <dbReference type="EMBL" id="KNA99737.1"/>
    </source>
</evidence>
<dbReference type="Proteomes" id="UP000009097">
    <property type="component" value="Unassembled WGS sequence"/>
</dbReference>
<evidence type="ECO:0000256" key="1">
    <source>
        <dbReference type="SAM" id="MobiDB-lite"/>
    </source>
</evidence>
<name>A0A0J9ULJ3_FUSO4</name>
<dbReference type="EMBL" id="DS231698">
    <property type="protein sequence ID" value="KNA99737.1"/>
    <property type="molecule type" value="Genomic_DNA"/>
</dbReference>
<gene>
    <name evidence="2" type="ORF">FOXG_03549</name>
</gene>
<dbReference type="AlphaFoldDB" id="A0A0J9ULJ3"/>
<dbReference type="GeneID" id="28945669"/>
<dbReference type="KEGG" id="fox:FOXG_03549"/>
<reference evidence="2" key="2">
    <citation type="journal article" date="2010" name="Nature">
        <title>Comparative genomics reveals mobile pathogenicity chromosomes in Fusarium.</title>
        <authorList>
            <person name="Ma L.J."/>
            <person name="van der Does H.C."/>
            <person name="Borkovich K.A."/>
            <person name="Coleman J.J."/>
            <person name="Daboussi M.J."/>
            <person name="Di Pietro A."/>
            <person name="Dufresne M."/>
            <person name="Freitag M."/>
            <person name="Grabherr M."/>
            <person name="Henrissat B."/>
            <person name="Houterman P.M."/>
            <person name="Kang S."/>
            <person name="Shim W.B."/>
            <person name="Woloshuk C."/>
            <person name="Xie X."/>
            <person name="Xu J.R."/>
            <person name="Antoniw J."/>
            <person name="Baker S.E."/>
            <person name="Bluhm B.H."/>
            <person name="Breakspear A."/>
            <person name="Brown D.W."/>
            <person name="Butchko R.A."/>
            <person name="Chapman S."/>
            <person name="Coulson R."/>
            <person name="Coutinho P.M."/>
            <person name="Danchin E.G."/>
            <person name="Diener A."/>
            <person name="Gale L.R."/>
            <person name="Gardiner D.M."/>
            <person name="Goff S."/>
            <person name="Hammond-Kosack K.E."/>
            <person name="Hilburn K."/>
            <person name="Hua-Van A."/>
            <person name="Jonkers W."/>
            <person name="Kazan K."/>
            <person name="Kodira C.D."/>
            <person name="Koehrsen M."/>
            <person name="Kumar L."/>
            <person name="Lee Y.H."/>
            <person name="Li L."/>
            <person name="Manners J.M."/>
            <person name="Miranda-Saavedra D."/>
            <person name="Mukherjee M."/>
            <person name="Park G."/>
            <person name="Park J."/>
            <person name="Park S.Y."/>
            <person name="Proctor R.H."/>
            <person name="Regev A."/>
            <person name="Ruiz-Roldan M.C."/>
            <person name="Sain D."/>
            <person name="Sakthikumar S."/>
            <person name="Sykes S."/>
            <person name="Schwartz D.C."/>
            <person name="Turgeon B.G."/>
            <person name="Wapinski I."/>
            <person name="Yoder O."/>
            <person name="Young S."/>
            <person name="Zeng Q."/>
            <person name="Zhou S."/>
            <person name="Galagan J."/>
            <person name="Cuomo C.A."/>
            <person name="Kistler H.C."/>
            <person name="Rep M."/>
        </authorList>
    </citation>
    <scope>NUCLEOTIDE SEQUENCE [LARGE SCALE GENOMIC DNA]</scope>
    <source>
        <strain evidence="2">4287</strain>
    </source>
</reference>
<reference evidence="2" key="1">
    <citation type="submission" date="2007-04" db="EMBL/GenBank/DDBJ databases">
        <authorList>
            <consortium name="The Broad Institute Genome Sequencing Platform"/>
            <person name="Birren B."/>
            <person name="Lander E."/>
            <person name="Galagan J."/>
            <person name="Nusbaum C."/>
            <person name="Devon K."/>
            <person name="Ma L.-J."/>
            <person name="Jaffe D."/>
            <person name="Butler J."/>
            <person name="Alvarez P."/>
            <person name="Gnerre S."/>
            <person name="Grabherr M."/>
            <person name="Kleber M."/>
            <person name="Mauceli E."/>
            <person name="Brockman W."/>
            <person name="MacCallum I.A."/>
            <person name="Young S."/>
            <person name="LaButti K."/>
            <person name="DeCaprio D."/>
            <person name="Crawford M."/>
            <person name="Koehrsen M."/>
            <person name="Engels R."/>
            <person name="Montgomery P."/>
            <person name="Pearson M."/>
            <person name="Howarth C."/>
            <person name="Larson L."/>
            <person name="White J."/>
            <person name="O'Leary S."/>
            <person name="Kodira C."/>
            <person name="Zeng Q."/>
            <person name="Yandava C."/>
            <person name="Alvarado L."/>
            <person name="Kistler C."/>
            <person name="Shim W.-B."/>
            <person name="Kang S."/>
            <person name="Woloshuk C."/>
        </authorList>
    </citation>
    <scope>NUCLEOTIDE SEQUENCE</scope>
    <source>
        <strain evidence="2">4287</strain>
    </source>
</reference>
<proteinExistence type="predicted"/>